<dbReference type="EC" id="1.11.1.6" evidence="2"/>
<gene>
    <name evidence="4" type="ORF">Sjap_026637</name>
</gene>
<dbReference type="SUPFAM" id="SSF56634">
    <property type="entry name" value="Heme-dependent catalase-like"/>
    <property type="match status" value="1"/>
</dbReference>
<dbReference type="GO" id="GO:0005886">
    <property type="term" value="C:plasma membrane"/>
    <property type="evidence" value="ECO:0007669"/>
    <property type="project" value="TreeGrafter"/>
</dbReference>
<evidence type="ECO:0000313" key="4">
    <source>
        <dbReference type="EMBL" id="KAK9081603.1"/>
    </source>
</evidence>
<feature type="domain" description="Catalase core" evidence="3">
    <location>
        <begin position="22"/>
        <end position="73"/>
    </location>
</feature>
<dbReference type="Proteomes" id="UP001417504">
    <property type="component" value="Unassembled WGS sequence"/>
</dbReference>
<dbReference type="Gene3D" id="2.40.180.10">
    <property type="entry name" value="Catalase core domain"/>
    <property type="match status" value="1"/>
</dbReference>
<comment type="caution">
    <text evidence="4">The sequence shown here is derived from an EMBL/GenBank/DDBJ whole genome shotgun (WGS) entry which is preliminary data.</text>
</comment>
<dbReference type="InterPro" id="IPR011614">
    <property type="entry name" value="Catalase_core"/>
</dbReference>
<dbReference type="InterPro" id="IPR020835">
    <property type="entry name" value="Catalase_sf"/>
</dbReference>
<dbReference type="InterPro" id="IPR018028">
    <property type="entry name" value="Catalase"/>
</dbReference>
<organism evidence="4 5">
    <name type="scientific">Stephania japonica</name>
    <dbReference type="NCBI Taxonomy" id="461633"/>
    <lineage>
        <taxon>Eukaryota</taxon>
        <taxon>Viridiplantae</taxon>
        <taxon>Streptophyta</taxon>
        <taxon>Embryophyta</taxon>
        <taxon>Tracheophyta</taxon>
        <taxon>Spermatophyta</taxon>
        <taxon>Magnoliopsida</taxon>
        <taxon>Ranunculales</taxon>
        <taxon>Menispermaceae</taxon>
        <taxon>Menispermoideae</taxon>
        <taxon>Cissampelideae</taxon>
        <taxon>Stephania</taxon>
    </lineage>
</organism>
<keyword evidence="5" id="KW-1185">Reference proteome</keyword>
<evidence type="ECO:0000259" key="3">
    <source>
        <dbReference type="Pfam" id="PF00199"/>
    </source>
</evidence>
<protein>
    <recommendedName>
        <fullName evidence="2">catalase</fullName>
        <ecNumber evidence="2">1.11.1.6</ecNumber>
    </recommendedName>
</protein>
<evidence type="ECO:0000256" key="2">
    <source>
        <dbReference type="ARBA" id="ARBA00012314"/>
    </source>
</evidence>
<proteinExistence type="predicted"/>
<dbReference type="GO" id="GO:0042542">
    <property type="term" value="P:response to hydrogen peroxide"/>
    <property type="evidence" value="ECO:0007669"/>
    <property type="project" value="TreeGrafter"/>
</dbReference>
<evidence type="ECO:0000313" key="5">
    <source>
        <dbReference type="Proteomes" id="UP001417504"/>
    </source>
</evidence>
<accession>A0AAP0DYD9</accession>
<dbReference type="AlphaFoldDB" id="A0AAP0DYD9"/>
<dbReference type="GO" id="GO:0005777">
    <property type="term" value="C:peroxisome"/>
    <property type="evidence" value="ECO:0007669"/>
    <property type="project" value="TreeGrafter"/>
</dbReference>
<sequence>MFTFLFDDIGIPQDYRHMDGSDYATSELWYVAAGNYPEWKLFIQIIDLDHEDKFDFDPLDVTKTWPEDILPLMCHYVY</sequence>
<reference evidence="4 5" key="1">
    <citation type="submission" date="2024-01" db="EMBL/GenBank/DDBJ databases">
        <title>Genome assemblies of Stephania.</title>
        <authorList>
            <person name="Yang L."/>
        </authorList>
    </citation>
    <scope>NUCLEOTIDE SEQUENCE [LARGE SCALE GENOMIC DNA]</scope>
    <source>
        <strain evidence="4">QJT</strain>
        <tissue evidence="4">Leaf</tissue>
    </source>
</reference>
<dbReference type="GO" id="GO:0042744">
    <property type="term" value="P:hydrogen peroxide catabolic process"/>
    <property type="evidence" value="ECO:0007669"/>
    <property type="project" value="TreeGrafter"/>
</dbReference>
<dbReference type="GO" id="GO:0004096">
    <property type="term" value="F:catalase activity"/>
    <property type="evidence" value="ECO:0007669"/>
    <property type="project" value="UniProtKB-EC"/>
</dbReference>
<dbReference type="EMBL" id="JBBNAE010000012">
    <property type="protein sequence ID" value="KAK9081603.1"/>
    <property type="molecule type" value="Genomic_DNA"/>
</dbReference>
<evidence type="ECO:0000256" key="1">
    <source>
        <dbReference type="ARBA" id="ARBA00001971"/>
    </source>
</evidence>
<dbReference type="GO" id="GO:0020037">
    <property type="term" value="F:heme binding"/>
    <property type="evidence" value="ECO:0007669"/>
    <property type="project" value="InterPro"/>
</dbReference>
<comment type="cofactor">
    <cofactor evidence="1">
        <name>heme</name>
        <dbReference type="ChEBI" id="CHEBI:30413"/>
    </cofactor>
</comment>
<dbReference type="PANTHER" id="PTHR11465:SF23">
    <property type="entry name" value="CATALASE-2"/>
    <property type="match status" value="1"/>
</dbReference>
<dbReference type="PANTHER" id="PTHR11465">
    <property type="entry name" value="CATALASE"/>
    <property type="match status" value="1"/>
</dbReference>
<name>A0AAP0DYD9_9MAGN</name>
<dbReference type="Pfam" id="PF00199">
    <property type="entry name" value="Catalase"/>
    <property type="match status" value="1"/>
</dbReference>